<dbReference type="EMBL" id="FQUW01000057">
    <property type="protein sequence ID" value="SHF71453.1"/>
    <property type="molecule type" value="Genomic_DNA"/>
</dbReference>
<sequence>MYNPTGVKTRPDDPQILRIKEAKVYRINENPRWFILESLQEEGAGISRLSGKTWYKVAILNVDQLLVRVYENSKEVWRDESNVDYILVKEKPESPWVILGAGR</sequence>
<dbReference type="Proteomes" id="UP000184196">
    <property type="component" value="Unassembled WGS sequence"/>
</dbReference>
<evidence type="ECO:0000313" key="1">
    <source>
        <dbReference type="EMBL" id="SHF71453.1"/>
    </source>
</evidence>
<evidence type="ECO:0000313" key="2">
    <source>
        <dbReference type="Proteomes" id="UP000184196"/>
    </source>
</evidence>
<name>A0A1M5DWV1_9FIRM</name>
<organism evidence="1 2">
    <name type="scientific">Desulfofundulus australicus DSM 11792</name>
    <dbReference type="NCBI Taxonomy" id="1121425"/>
    <lineage>
        <taxon>Bacteria</taxon>
        <taxon>Bacillati</taxon>
        <taxon>Bacillota</taxon>
        <taxon>Clostridia</taxon>
        <taxon>Eubacteriales</taxon>
        <taxon>Peptococcaceae</taxon>
        <taxon>Desulfofundulus</taxon>
    </lineage>
</organism>
<reference evidence="2" key="1">
    <citation type="submission" date="2016-11" db="EMBL/GenBank/DDBJ databases">
        <authorList>
            <person name="Varghese N."/>
            <person name="Submissions S."/>
        </authorList>
    </citation>
    <scope>NUCLEOTIDE SEQUENCE [LARGE SCALE GENOMIC DNA]</scope>
    <source>
        <strain evidence="2">DSM 11792</strain>
    </source>
</reference>
<keyword evidence="2" id="KW-1185">Reference proteome</keyword>
<proteinExistence type="predicted"/>
<dbReference type="AlphaFoldDB" id="A0A1M5DWV1"/>
<accession>A0A1M5DWV1</accession>
<protein>
    <submittedName>
        <fullName evidence="1">Uncharacterized protein</fullName>
    </submittedName>
</protein>
<gene>
    <name evidence="1" type="ORF">SAMN02745218_02938</name>
</gene>